<sequence length="107" mass="12466">MYLIYNVSCNKLPQIKCFNGKIILTDGKFQKSVKQFKFVHIIHTQFDSLNKSDDIKSSFNLSQSVNDDEHDLVDDIKGDITLEDSSFDLKSNNYFEARNKLRKKRIS</sequence>
<accession>W6ZTW3</accession>
<dbReference type="AlphaFoldDB" id="W6ZTW3"/>
<organism evidence="1 2">
    <name type="scientific">Plasmodium inui San Antonio 1</name>
    <dbReference type="NCBI Taxonomy" id="1237626"/>
    <lineage>
        <taxon>Eukaryota</taxon>
        <taxon>Sar</taxon>
        <taxon>Alveolata</taxon>
        <taxon>Apicomplexa</taxon>
        <taxon>Aconoidasida</taxon>
        <taxon>Haemosporida</taxon>
        <taxon>Plasmodiidae</taxon>
        <taxon>Plasmodium</taxon>
        <taxon>Plasmodium (Plasmodium)</taxon>
    </lineage>
</organism>
<dbReference type="GeneID" id="20040506"/>
<keyword evidence="2" id="KW-1185">Reference proteome</keyword>
<reference evidence="1 2" key="1">
    <citation type="submission" date="2013-02" db="EMBL/GenBank/DDBJ databases">
        <title>The Genome Sequence of Plasmodium inui San Antonio 1.</title>
        <authorList>
            <consortium name="The Broad Institute Genome Sequencing Platform"/>
            <consortium name="The Broad Institute Genome Sequencing Center for Infectious Disease"/>
            <person name="Neafsey D."/>
            <person name="Cheeseman I."/>
            <person name="Volkman S."/>
            <person name="Adams J."/>
            <person name="Walker B."/>
            <person name="Young S.K."/>
            <person name="Zeng Q."/>
            <person name="Gargeya S."/>
            <person name="Fitzgerald M."/>
            <person name="Haas B."/>
            <person name="Abouelleil A."/>
            <person name="Alvarado L."/>
            <person name="Arachchi H.M."/>
            <person name="Berlin A.M."/>
            <person name="Chapman S.B."/>
            <person name="Dewar J."/>
            <person name="Goldberg J."/>
            <person name="Griggs A."/>
            <person name="Gujja S."/>
            <person name="Hansen M."/>
            <person name="Howarth C."/>
            <person name="Imamovic A."/>
            <person name="Larimer J."/>
            <person name="McCowan C."/>
            <person name="Murphy C."/>
            <person name="Neiman D."/>
            <person name="Pearson M."/>
            <person name="Priest M."/>
            <person name="Roberts A."/>
            <person name="Saif S."/>
            <person name="Shea T."/>
            <person name="Sisk P."/>
            <person name="Sykes S."/>
            <person name="Wortman J."/>
            <person name="Nusbaum C."/>
            <person name="Birren B."/>
        </authorList>
    </citation>
    <scope>NUCLEOTIDE SEQUENCE [LARGE SCALE GENOMIC DNA]</scope>
    <source>
        <strain evidence="1 2">San Antonio 1</strain>
    </source>
</reference>
<dbReference type="VEuPathDB" id="PlasmoDB:C922_05232"/>
<evidence type="ECO:0000313" key="2">
    <source>
        <dbReference type="Proteomes" id="UP000030640"/>
    </source>
</evidence>
<name>W6ZTW3_9APIC</name>
<dbReference type="OrthoDB" id="380349at2759"/>
<gene>
    <name evidence="1" type="ORF">C922_05232</name>
</gene>
<dbReference type="Proteomes" id="UP000030640">
    <property type="component" value="Unassembled WGS sequence"/>
</dbReference>
<proteinExistence type="predicted"/>
<dbReference type="RefSeq" id="XP_008819026.1">
    <property type="nucleotide sequence ID" value="XM_008820804.1"/>
</dbReference>
<evidence type="ECO:0000313" key="1">
    <source>
        <dbReference type="EMBL" id="EUD64382.1"/>
    </source>
</evidence>
<protein>
    <submittedName>
        <fullName evidence="1">Uncharacterized protein</fullName>
    </submittedName>
</protein>
<dbReference type="EMBL" id="KI965506">
    <property type="protein sequence ID" value="EUD64382.1"/>
    <property type="molecule type" value="Genomic_DNA"/>
</dbReference>